<name>A0A086TD26_HAPC1</name>
<keyword evidence="2 4" id="KW-0863">Zinc-finger</keyword>
<dbReference type="InterPro" id="IPR007853">
    <property type="entry name" value="Znf_DNL-typ"/>
</dbReference>
<dbReference type="EMBL" id="JPKY01000011">
    <property type="protein sequence ID" value="KFH47258.1"/>
    <property type="molecule type" value="Genomic_DNA"/>
</dbReference>
<keyword evidence="1" id="KW-0479">Metal-binding</keyword>
<dbReference type="GO" id="GO:0006457">
    <property type="term" value="P:protein folding"/>
    <property type="evidence" value="ECO:0007669"/>
    <property type="project" value="TreeGrafter"/>
</dbReference>
<organism evidence="7 8">
    <name type="scientific">Hapsidospora chrysogenum (strain ATCC 11550 / CBS 779.69 / DSM 880 / IAM 14645 / JCM 23072 / IMI 49137)</name>
    <name type="common">Acremonium chrysogenum</name>
    <dbReference type="NCBI Taxonomy" id="857340"/>
    <lineage>
        <taxon>Eukaryota</taxon>
        <taxon>Fungi</taxon>
        <taxon>Dikarya</taxon>
        <taxon>Ascomycota</taxon>
        <taxon>Pezizomycotina</taxon>
        <taxon>Sordariomycetes</taxon>
        <taxon>Hypocreomycetidae</taxon>
        <taxon>Hypocreales</taxon>
        <taxon>Bionectriaceae</taxon>
        <taxon>Hapsidospora</taxon>
    </lineage>
</organism>
<dbReference type="Pfam" id="PF05180">
    <property type="entry name" value="zf-DNL"/>
    <property type="match status" value="1"/>
</dbReference>
<feature type="compositionally biased region" description="Low complexity" evidence="5">
    <location>
        <begin position="30"/>
        <end position="58"/>
    </location>
</feature>
<dbReference type="GO" id="GO:0051087">
    <property type="term" value="F:protein-folding chaperone binding"/>
    <property type="evidence" value="ECO:0007669"/>
    <property type="project" value="TreeGrafter"/>
</dbReference>
<dbReference type="AlphaFoldDB" id="A0A086TD26"/>
<feature type="region of interest" description="Disordered" evidence="5">
    <location>
        <begin position="30"/>
        <end position="95"/>
    </location>
</feature>
<feature type="compositionally biased region" description="Basic and acidic residues" evidence="5">
    <location>
        <begin position="84"/>
        <end position="95"/>
    </location>
</feature>
<dbReference type="GO" id="GO:0030150">
    <property type="term" value="P:protein import into mitochondrial matrix"/>
    <property type="evidence" value="ECO:0007669"/>
    <property type="project" value="TreeGrafter"/>
</dbReference>
<accession>A0A086TD26</accession>
<dbReference type="STRING" id="857340.A0A086TD26"/>
<evidence type="ECO:0000256" key="4">
    <source>
        <dbReference type="PROSITE-ProRule" id="PRU00834"/>
    </source>
</evidence>
<reference evidence="8" key="1">
    <citation type="journal article" date="2014" name="Genome Announc.">
        <title>Genome sequence and annotation of Acremonium chrysogenum, producer of the beta-lactam antibiotic cephalosporin C.</title>
        <authorList>
            <person name="Terfehr D."/>
            <person name="Dahlmann T.A."/>
            <person name="Specht T."/>
            <person name="Zadra I."/>
            <person name="Kuernsteiner H."/>
            <person name="Kueck U."/>
        </authorList>
    </citation>
    <scope>NUCLEOTIDE SEQUENCE [LARGE SCALE GENOMIC DNA]</scope>
    <source>
        <strain evidence="8">ATCC 11550 / CBS 779.69 / DSM 880 / IAM 14645 / JCM 23072 / IMI 49137</strain>
    </source>
</reference>
<dbReference type="PANTHER" id="PTHR20922:SF13">
    <property type="entry name" value="DNL-TYPE ZINC FINGER PROTEIN"/>
    <property type="match status" value="1"/>
</dbReference>
<dbReference type="GO" id="GO:0008270">
    <property type="term" value="F:zinc ion binding"/>
    <property type="evidence" value="ECO:0007669"/>
    <property type="project" value="UniProtKB-KW"/>
</dbReference>
<dbReference type="HOGENOM" id="CLU_093902_0_0_1"/>
<dbReference type="OrthoDB" id="512667at2759"/>
<dbReference type="GO" id="GO:0005739">
    <property type="term" value="C:mitochondrion"/>
    <property type="evidence" value="ECO:0007669"/>
    <property type="project" value="TreeGrafter"/>
</dbReference>
<dbReference type="InterPro" id="IPR024158">
    <property type="entry name" value="Mt_import_TIM15"/>
</dbReference>
<feature type="domain" description="DNL-type" evidence="6">
    <location>
        <begin position="97"/>
        <end position="198"/>
    </location>
</feature>
<evidence type="ECO:0000256" key="2">
    <source>
        <dbReference type="ARBA" id="ARBA00022771"/>
    </source>
</evidence>
<protein>
    <recommendedName>
        <fullName evidence="6">DNL-type domain-containing protein</fullName>
    </recommendedName>
</protein>
<dbReference type="PROSITE" id="PS51501">
    <property type="entry name" value="ZF_DNL"/>
    <property type="match status" value="1"/>
</dbReference>
<evidence type="ECO:0000313" key="8">
    <source>
        <dbReference type="Proteomes" id="UP000029964"/>
    </source>
</evidence>
<evidence type="ECO:0000256" key="1">
    <source>
        <dbReference type="ARBA" id="ARBA00022723"/>
    </source>
</evidence>
<gene>
    <name evidence="7" type="ORF">ACRE_019140</name>
</gene>
<dbReference type="GO" id="GO:0050821">
    <property type="term" value="P:protein stabilization"/>
    <property type="evidence" value="ECO:0007669"/>
    <property type="project" value="TreeGrafter"/>
</dbReference>
<evidence type="ECO:0000256" key="3">
    <source>
        <dbReference type="ARBA" id="ARBA00022833"/>
    </source>
</evidence>
<keyword evidence="3" id="KW-0862">Zinc</keyword>
<evidence type="ECO:0000313" key="7">
    <source>
        <dbReference type="EMBL" id="KFH47258.1"/>
    </source>
</evidence>
<evidence type="ECO:0000256" key="5">
    <source>
        <dbReference type="SAM" id="MobiDB-lite"/>
    </source>
</evidence>
<evidence type="ECO:0000259" key="6">
    <source>
        <dbReference type="PROSITE" id="PS51501"/>
    </source>
</evidence>
<keyword evidence="8" id="KW-1185">Reference proteome</keyword>
<dbReference type="Proteomes" id="UP000029964">
    <property type="component" value="Unassembled WGS sequence"/>
</dbReference>
<comment type="caution">
    <text evidence="7">The sequence shown here is derived from an EMBL/GenBank/DDBJ whole genome shotgun (WGS) entry which is preliminary data.</text>
</comment>
<dbReference type="PANTHER" id="PTHR20922">
    <property type="entry name" value="DNL-TYPE ZINC FINGER PROTEIN"/>
    <property type="match status" value="1"/>
</dbReference>
<proteinExistence type="predicted"/>
<sequence length="199" mass="21906">MASRTTSLAAPILRCCLRPRTTTTTALLRSSLQQASPSQSPLLRSAPLALTTTPARAAHSIPRPPRVRPREPRSNDKTPPADAPKSESERPELPEKHVHAYYQLSFTCVPCGHRSHHNVSKQGYHTGSTLITCPECRNRHIISDHLGIFIDLDPKKGRGITVEDIVREKGQLVKKGTLGEDGNIEFWPDDAPEATTKGQ</sequence>